<proteinExistence type="predicted"/>
<dbReference type="EMBL" id="MRVG01000014">
    <property type="protein sequence ID" value="PMB64272.1"/>
    <property type="molecule type" value="Genomic_DNA"/>
</dbReference>
<evidence type="ECO:0000313" key="2">
    <source>
        <dbReference type="Proteomes" id="UP000235728"/>
    </source>
</evidence>
<gene>
    <name evidence="1" type="ORF">BM221_010068</name>
</gene>
<dbReference type="Proteomes" id="UP000235728">
    <property type="component" value="Unassembled WGS sequence"/>
</dbReference>
<accession>A0A2N6NAH0</accession>
<comment type="caution">
    <text evidence="1">The sequence shown here is derived from an EMBL/GenBank/DDBJ whole genome shotgun (WGS) entry which is preliminary data.</text>
</comment>
<reference evidence="1 2" key="1">
    <citation type="journal article" date="2016" name="Appl. Microbiol. Biotechnol.">
        <title>Characterization of T-DNA insertion mutants with decreased virulence in the entomopathogenic fungus Beauveria bassiana JEF-007.</title>
        <authorList>
            <person name="Kim S."/>
            <person name="Lee S.J."/>
            <person name="Nai Y.S."/>
            <person name="Yu J.S."/>
            <person name="Lee M.R."/>
            <person name="Yang Y.T."/>
            <person name="Kim J.S."/>
        </authorList>
    </citation>
    <scope>NUCLEOTIDE SEQUENCE [LARGE SCALE GENOMIC DNA]</scope>
    <source>
        <strain evidence="1 2">JEF-007</strain>
    </source>
</reference>
<evidence type="ECO:0000313" key="1">
    <source>
        <dbReference type="EMBL" id="PMB64272.1"/>
    </source>
</evidence>
<protein>
    <submittedName>
        <fullName evidence="1">Uncharacterized protein</fullName>
    </submittedName>
</protein>
<sequence>MLLDTFYYKRSKRASTANAGRKVTARLVDSFPAESGINVLTFGTVPYTSSLNVLSSVTLPTTSPVSSIPVKLAGPAVAPGVAVVVAVKQANEAWRGDERLHKGDVAPSVAAAVAGARGVVGVGVARPAVALAVDLVVVDARVPLKVDVTAGALLLQHGGGVDEDMHKRNRRHHPAVLVRQLPARGHEPVHHGLVDPVGLAGVRAVILAAAAVEEPEQQLRHAGRFSRNQVAAGGGGVDGEVVVYNAGVRASREEPAHKTAAALLVIVFEDVSR</sequence>
<name>A0A2N6NAH0_BEABA</name>
<organism evidence="1 2">
    <name type="scientific">Beauveria bassiana</name>
    <name type="common">White muscardine disease fungus</name>
    <name type="synonym">Tritirachium shiotae</name>
    <dbReference type="NCBI Taxonomy" id="176275"/>
    <lineage>
        <taxon>Eukaryota</taxon>
        <taxon>Fungi</taxon>
        <taxon>Dikarya</taxon>
        <taxon>Ascomycota</taxon>
        <taxon>Pezizomycotina</taxon>
        <taxon>Sordariomycetes</taxon>
        <taxon>Hypocreomycetidae</taxon>
        <taxon>Hypocreales</taxon>
        <taxon>Cordycipitaceae</taxon>
        <taxon>Beauveria</taxon>
    </lineage>
</organism>
<dbReference type="AlphaFoldDB" id="A0A2N6NAH0"/>